<organism evidence="1 2">
    <name type="scientific">Mugilogobius chulae</name>
    <name type="common">yellowstripe goby</name>
    <dbReference type="NCBI Taxonomy" id="88201"/>
    <lineage>
        <taxon>Eukaryota</taxon>
        <taxon>Metazoa</taxon>
        <taxon>Chordata</taxon>
        <taxon>Craniata</taxon>
        <taxon>Vertebrata</taxon>
        <taxon>Euteleostomi</taxon>
        <taxon>Actinopterygii</taxon>
        <taxon>Neopterygii</taxon>
        <taxon>Teleostei</taxon>
        <taxon>Neoteleostei</taxon>
        <taxon>Acanthomorphata</taxon>
        <taxon>Gobiaria</taxon>
        <taxon>Gobiiformes</taxon>
        <taxon>Gobioidei</taxon>
        <taxon>Gobiidae</taxon>
        <taxon>Gobionellinae</taxon>
        <taxon>Mugilogobius</taxon>
    </lineage>
</organism>
<name>A0AAW0N3B6_9GOBI</name>
<sequence>MGEPLKQRGSVLVHVNLRNVHSRLIRSLLQCRSDGQNSFMFDVCSLSAAGFPLKAVRLSLQIEECSCWASGNAGQCPHFRGQDALPKGTTAAAQMDQWGVK</sequence>
<proteinExistence type="predicted"/>
<dbReference type="AlphaFoldDB" id="A0AAW0N3B6"/>
<protein>
    <submittedName>
        <fullName evidence="1">Uncharacterized protein</fullName>
    </submittedName>
</protein>
<evidence type="ECO:0000313" key="1">
    <source>
        <dbReference type="EMBL" id="KAK7883218.1"/>
    </source>
</evidence>
<keyword evidence="2" id="KW-1185">Reference proteome</keyword>
<accession>A0AAW0N3B6</accession>
<gene>
    <name evidence="1" type="ORF">WMY93_029392</name>
</gene>
<dbReference type="Proteomes" id="UP001460270">
    <property type="component" value="Unassembled WGS sequence"/>
</dbReference>
<reference evidence="2" key="1">
    <citation type="submission" date="2024-04" db="EMBL/GenBank/DDBJ databases">
        <title>Salinicola lusitanus LLJ914,a marine bacterium isolated from the Okinawa Trough.</title>
        <authorList>
            <person name="Li J."/>
        </authorList>
    </citation>
    <scope>NUCLEOTIDE SEQUENCE [LARGE SCALE GENOMIC DNA]</scope>
</reference>
<dbReference type="EMBL" id="JBBPFD010000021">
    <property type="protein sequence ID" value="KAK7883218.1"/>
    <property type="molecule type" value="Genomic_DNA"/>
</dbReference>
<evidence type="ECO:0000313" key="2">
    <source>
        <dbReference type="Proteomes" id="UP001460270"/>
    </source>
</evidence>
<comment type="caution">
    <text evidence="1">The sequence shown here is derived from an EMBL/GenBank/DDBJ whole genome shotgun (WGS) entry which is preliminary data.</text>
</comment>